<name>A0A9N9EKM1_9GLOM</name>
<keyword evidence="3" id="KW-1185">Reference proteome</keyword>
<comment type="caution">
    <text evidence="2">The sequence shown here is derived from an EMBL/GenBank/DDBJ whole genome shotgun (WGS) entry which is preliminary data.</text>
</comment>
<gene>
    <name evidence="2" type="ORF">AGERDE_LOCUS12729</name>
</gene>
<evidence type="ECO:0000256" key="1">
    <source>
        <dbReference type="SAM" id="MobiDB-lite"/>
    </source>
</evidence>
<organism evidence="2 3">
    <name type="scientific">Ambispora gerdemannii</name>
    <dbReference type="NCBI Taxonomy" id="144530"/>
    <lineage>
        <taxon>Eukaryota</taxon>
        <taxon>Fungi</taxon>
        <taxon>Fungi incertae sedis</taxon>
        <taxon>Mucoromycota</taxon>
        <taxon>Glomeromycotina</taxon>
        <taxon>Glomeromycetes</taxon>
        <taxon>Archaeosporales</taxon>
        <taxon>Ambisporaceae</taxon>
        <taxon>Ambispora</taxon>
    </lineage>
</organism>
<dbReference type="EMBL" id="CAJVPL010010892">
    <property type="protein sequence ID" value="CAG8682365.1"/>
    <property type="molecule type" value="Genomic_DNA"/>
</dbReference>
<dbReference type="AlphaFoldDB" id="A0A9N9EKM1"/>
<proteinExistence type="predicted"/>
<sequence length="96" mass="11430">REEAFYDPSWAEFSMTFGTSYREARQIPQFSPPQLPTQVQPQFSPPRPQRATPLRSRAARRGPIRRSERIAEINRRRNERSSKTIARQRIAEYFKH</sequence>
<feature type="non-terminal residue" evidence="2">
    <location>
        <position position="96"/>
    </location>
</feature>
<feature type="region of interest" description="Disordered" evidence="1">
    <location>
        <begin position="30"/>
        <end position="96"/>
    </location>
</feature>
<feature type="compositionally biased region" description="Basic and acidic residues" evidence="1">
    <location>
        <begin position="65"/>
        <end position="82"/>
    </location>
</feature>
<reference evidence="2" key="1">
    <citation type="submission" date="2021-06" db="EMBL/GenBank/DDBJ databases">
        <authorList>
            <person name="Kallberg Y."/>
            <person name="Tangrot J."/>
            <person name="Rosling A."/>
        </authorList>
    </citation>
    <scope>NUCLEOTIDE SEQUENCE</scope>
    <source>
        <strain evidence="2">MT106</strain>
    </source>
</reference>
<evidence type="ECO:0000313" key="2">
    <source>
        <dbReference type="EMBL" id="CAG8682365.1"/>
    </source>
</evidence>
<dbReference type="Proteomes" id="UP000789831">
    <property type="component" value="Unassembled WGS sequence"/>
</dbReference>
<protein>
    <submittedName>
        <fullName evidence="2">1488_t:CDS:1</fullName>
    </submittedName>
</protein>
<evidence type="ECO:0000313" key="3">
    <source>
        <dbReference type="Proteomes" id="UP000789831"/>
    </source>
</evidence>
<accession>A0A9N9EKM1</accession>